<comment type="caution">
    <text evidence="1">The sequence shown here is derived from an EMBL/GenBank/DDBJ whole genome shotgun (WGS) entry which is preliminary data.</text>
</comment>
<organism evidence="1 2">
    <name type="scientific">Araneus ventricosus</name>
    <name type="common">Orbweaver spider</name>
    <name type="synonym">Epeira ventricosa</name>
    <dbReference type="NCBI Taxonomy" id="182803"/>
    <lineage>
        <taxon>Eukaryota</taxon>
        <taxon>Metazoa</taxon>
        <taxon>Ecdysozoa</taxon>
        <taxon>Arthropoda</taxon>
        <taxon>Chelicerata</taxon>
        <taxon>Arachnida</taxon>
        <taxon>Araneae</taxon>
        <taxon>Araneomorphae</taxon>
        <taxon>Entelegynae</taxon>
        <taxon>Araneoidea</taxon>
        <taxon>Araneidae</taxon>
        <taxon>Araneus</taxon>
    </lineage>
</organism>
<dbReference type="Proteomes" id="UP000499080">
    <property type="component" value="Unassembled WGS sequence"/>
</dbReference>
<dbReference type="AlphaFoldDB" id="A0A4Y2GGZ9"/>
<gene>
    <name evidence="1" type="ORF">AVEN_23290_1</name>
</gene>
<name>A0A4Y2GGZ9_ARAVE</name>
<dbReference type="EMBL" id="BGPR01001363">
    <property type="protein sequence ID" value="GBM52056.1"/>
    <property type="molecule type" value="Genomic_DNA"/>
</dbReference>
<protein>
    <submittedName>
        <fullName evidence="1">Uncharacterized protein</fullName>
    </submittedName>
</protein>
<reference evidence="1 2" key="1">
    <citation type="journal article" date="2019" name="Sci. Rep.">
        <title>Orb-weaving spider Araneus ventricosus genome elucidates the spidroin gene catalogue.</title>
        <authorList>
            <person name="Kono N."/>
            <person name="Nakamura H."/>
            <person name="Ohtoshi R."/>
            <person name="Moran D.A.P."/>
            <person name="Shinohara A."/>
            <person name="Yoshida Y."/>
            <person name="Fujiwara M."/>
            <person name="Mori M."/>
            <person name="Tomita M."/>
            <person name="Arakawa K."/>
        </authorList>
    </citation>
    <scope>NUCLEOTIDE SEQUENCE [LARGE SCALE GENOMIC DNA]</scope>
</reference>
<evidence type="ECO:0000313" key="1">
    <source>
        <dbReference type="EMBL" id="GBM52056.1"/>
    </source>
</evidence>
<keyword evidence="2" id="KW-1185">Reference proteome</keyword>
<sequence length="87" mass="9499">MRGHLKNDLLDDSDTEVGVLIVITGHGRTSPPGGTFSHWSGVSQPTPLLCPSWKREPAYLSGDFSSTYSWSHPPMGEKDNSQGLILF</sequence>
<proteinExistence type="predicted"/>
<accession>A0A4Y2GGZ9</accession>
<evidence type="ECO:0000313" key="2">
    <source>
        <dbReference type="Proteomes" id="UP000499080"/>
    </source>
</evidence>